<sequence>MNFKNLGEILSFNAKIRPNKTYIYYEKKKFTYREIDELSNKVAKVFLKFGVTKGDRVCILLENSPEFIITYFGIAKAGGVAVPLNTYLKEEEIQYIIDNAESKVLVTSSKFEDVVKNQKKLCPTLKHIFTYDHSNFESLNMLHLAKAETDSHPNVKITPEDLAVFIYTSGTTGHPKGAMLTHKNLLSNVSACLQVFHIDHTYKVLLALPMFHSYTFTASVLLPTYAGCGIIVLASIMELKKKSFKKILLFQRPNFFLGVPQIYTALARANIPNWFAKFLYPIKIHISGGAPLPEDIINEFYKKYRKPIIEGYGLSEASPVVAVNPLNKQKPYSVGPALPGIEVKIVNDDEEELPIGEVGELIIRGPNVMKGYWKMEDATALTIRNGWLFTGDLAKLDKDGYIYIVDRKKDLIIVKGINVYPREIEEYLYLYEGIDAAAVIGIPDKQSGEVPVAFIKVKEGSRVDLNDLKDYLKKHLANFKIPKHIYIKDDIPMTATGKVLKRKLKEMVLAEMKF</sequence>
<evidence type="ECO:0000259" key="5">
    <source>
        <dbReference type="Pfam" id="PF13193"/>
    </source>
</evidence>
<dbReference type="HOGENOM" id="CLU_000022_59_7_0"/>
<dbReference type="Pfam" id="PF13193">
    <property type="entry name" value="AMP-binding_C"/>
    <property type="match status" value="1"/>
</dbReference>
<proteinExistence type="inferred from homology"/>
<dbReference type="GO" id="GO:0016878">
    <property type="term" value="F:acid-thiol ligase activity"/>
    <property type="evidence" value="ECO:0007669"/>
    <property type="project" value="UniProtKB-ARBA"/>
</dbReference>
<keyword evidence="3" id="KW-0812">Transmembrane</keyword>
<dbReference type="KEGG" id="cni:Calni_0555"/>
<dbReference type="Proteomes" id="UP000007039">
    <property type="component" value="Chromosome"/>
</dbReference>
<dbReference type="OrthoDB" id="9778383at2"/>
<evidence type="ECO:0000259" key="4">
    <source>
        <dbReference type="Pfam" id="PF00501"/>
    </source>
</evidence>
<gene>
    <name evidence="6" type="ordered locus">Calni_0555</name>
</gene>
<dbReference type="InterPro" id="IPR000873">
    <property type="entry name" value="AMP-dep_synth/lig_dom"/>
</dbReference>
<dbReference type="SUPFAM" id="SSF56801">
    <property type="entry name" value="Acetyl-CoA synthetase-like"/>
    <property type="match status" value="1"/>
</dbReference>
<protein>
    <submittedName>
        <fullName evidence="6">AMP-dependent synthetase and ligase</fullName>
    </submittedName>
</protein>
<name>E4TFC9_CALNY</name>
<dbReference type="InterPro" id="IPR042099">
    <property type="entry name" value="ANL_N_sf"/>
</dbReference>
<accession>E4TFC9</accession>
<dbReference type="InterPro" id="IPR025110">
    <property type="entry name" value="AMP-bd_C"/>
</dbReference>
<dbReference type="CDD" id="cd05936">
    <property type="entry name" value="FC-FACS_FadD_like"/>
    <property type="match status" value="1"/>
</dbReference>
<dbReference type="PANTHER" id="PTHR43767">
    <property type="entry name" value="LONG-CHAIN-FATTY-ACID--COA LIGASE"/>
    <property type="match status" value="1"/>
</dbReference>
<reference evidence="6 7" key="2">
    <citation type="journal article" date="2011" name="Stand. Genomic Sci.">
        <title>Complete genome sequence of Calditerrivibrio nitroreducens type strain (Yu37-1).</title>
        <authorList>
            <person name="Pitluck S."/>
            <person name="Sikorski J."/>
            <person name="Zeytun A."/>
            <person name="Lapidus A."/>
            <person name="Nolan M."/>
            <person name="Lucas S."/>
            <person name="Hammon N."/>
            <person name="Deshpande S."/>
            <person name="Cheng J.F."/>
            <person name="Tapia R."/>
            <person name="Han C."/>
            <person name="Goodwin L."/>
            <person name="Liolios K."/>
            <person name="Pagani I."/>
            <person name="Ivanova N."/>
            <person name="Mavromatis K."/>
            <person name="Pati A."/>
            <person name="Chen A."/>
            <person name="Palaniappan K."/>
            <person name="Hauser L."/>
            <person name="Chang Y.J."/>
            <person name="Jeffries C.D."/>
            <person name="Detter J.C."/>
            <person name="Brambilla E."/>
            <person name="Djao O.D."/>
            <person name="Rohde M."/>
            <person name="Spring S."/>
            <person name="Goker M."/>
            <person name="Woyke T."/>
            <person name="Bristow J."/>
            <person name="Eisen J.A."/>
            <person name="Markowitz V."/>
            <person name="Hugenholtz P."/>
            <person name="Kyrpides N.C."/>
            <person name="Klenk H.P."/>
            <person name="Land M."/>
        </authorList>
    </citation>
    <scope>NUCLEOTIDE SEQUENCE [LARGE SCALE GENOMIC DNA]</scope>
    <source>
        <strain evidence="7">DSM 19672 / NBRC 101217 / Yu37-1</strain>
    </source>
</reference>
<dbReference type="PANTHER" id="PTHR43767:SF1">
    <property type="entry name" value="NONRIBOSOMAL PEPTIDE SYNTHASE PES1 (EUROFUNG)-RELATED"/>
    <property type="match status" value="1"/>
</dbReference>
<comment type="similarity">
    <text evidence="1">Belongs to the ATP-dependent AMP-binding enzyme family.</text>
</comment>
<evidence type="ECO:0000313" key="6">
    <source>
        <dbReference type="EMBL" id="ADR18468.1"/>
    </source>
</evidence>
<dbReference type="EMBL" id="CP002347">
    <property type="protein sequence ID" value="ADR18468.1"/>
    <property type="molecule type" value="Genomic_DNA"/>
</dbReference>
<dbReference type="STRING" id="768670.Calni_0555"/>
<dbReference type="eggNOG" id="COG0318">
    <property type="taxonomic scope" value="Bacteria"/>
</dbReference>
<dbReference type="InterPro" id="IPR050237">
    <property type="entry name" value="ATP-dep_AMP-bd_enzyme"/>
</dbReference>
<feature type="transmembrane region" description="Helical" evidence="3">
    <location>
        <begin position="214"/>
        <end position="236"/>
    </location>
</feature>
<evidence type="ECO:0000256" key="3">
    <source>
        <dbReference type="SAM" id="Phobius"/>
    </source>
</evidence>
<keyword evidence="7" id="KW-1185">Reference proteome</keyword>
<keyword evidence="2 6" id="KW-0436">Ligase</keyword>
<dbReference type="Gene3D" id="3.30.300.30">
    <property type="match status" value="1"/>
</dbReference>
<dbReference type="Gene3D" id="3.40.50.12780">
    <property type="entry name" value="N-terminal domain of ligase-like"/>
    <property type="match status" value="1"/>
</dbReference>
<feature type="domain" description="AMP-dependent synthetase/ligase" evidence="4">
    <location>
        <begin position="13"/>
        <end position="373"/>
    </location>
</feature>
<evidence type="ECO:0000256" key="1">
    <source>
        <dbReference type="ARBA" id="ARBA00006432"/>
    </source>
</evidence>
<dbReference type="FunFam" id="3.30.300.30:FF:000008">
    <property type="entry name" value="2,3-dihydroxybenzoate-AMP ligase"/>
    <property type="match status" value="1"/>
</dbReference>
<keyword evidence="3" id="KW-0472">Membrane</keyword>
<dbReference type="AlphaFoldDB" id="E4TFC9"/>
<organism evidence="6 7">
    <name type="scientific">Calditerrivibrio nitroreducens (strain DSM 19672 / NBRC 101217 / Yu37-1)</name>
    <dbReference type="NCBI Taxonomy" id="768670"/>
    <lineage>
        <taxon>Bacteria</taxon>
        <taxon>Pseudomonadati</taxon>
        <taxon>Deferribacterota</taxon>
        <taxon>Deferribacteres</taxon>
        <taxon>Deferribacterales</taxon>
        <taxon>Calditerrivibrionaceae</taxon>
    </lineage>
</organism>
<reference key="1">
    <citation type="submission" date="2010-11" db="EMBL/GenBank/DDBJ databases">
        <title>The complete genome of chromosome of Calditerrivibrio nitroreducens DSM 19672.</title>
        <authorList>
            <consortium name="US DOE Joint Genome Institute (JGI-PGF)"/>
            <person name="Lucas S."/>
            <person name="Copeland A."/>
            <person name="Lapidus A."/>
            <person name="Bruce D."/>
            <person name="Goodwin L."/>
            <person name="Pitluck S."/>
            <person name="Kyrpides N."/>
            <person name="Mavromatis K."/>
            <person name="Ivanova N."/>
            <person name="Mikhailova N."/>
            <person name="Zeytun A."/>
            <person name="Brettin T."/>
            <person name="Detter J.C."/>
            <person name="Tapia R."/>
            <person name="Han C."/>
            <person name="Land M."/>
            <person name="Hauser L."/>
            <person name="Markowitz V."/>
            <person name="Cheng J.-F."/>
            <person name="Hugenholtz P."/>
            <person name="Woyke T."/>
            <person name="Wu D."/>
            <person name="Spring S."/>
            <person name="Schroeder M."/>
            <person name="Brambilla E."/>
            <person name="Klenk H.-P."/>
            <person name="Eisen J.A."/>
        </authorList>
    </citation>
    <scope>NUCLEOTIDE SEQUENCE [LARGE SCALE GENOMIC DNA]</scope>
    <source>
        <strain>DSM 19672</strain>
    </source>
</reference>
<dbReference type="InterPro" id="IPR045851">
    <property type="entry name" value="AMP-bd_C_sf"/>
</dbReference>
<feature type="domain" description="AMP-binding enzyme C-terminal" evidence="5">
    <location>
        <begin position="423"/>
        <end position="498"/>
    </location>
</feature>
<dbReference type="PROSITE" id="PS00455">
    <property type="entry name" value="AMP_BINDING"/>
    <property type="match status" value="1"/>
</dbReference>
<evidence type="ECO:0000256" key="2">
    <source>
        <dbReference type="ARBA" id="ARBA00022598"/>
    </source>
</evidence>
<evidence type="ECO:0000313" key="7">
    <source>
        <dbReference type="Proteomes" id="UP000007039"/>
    </source>
</evidence>
<dbReference type="Pfam" id="PF00501">
    <property type="entry name" value="AMP-binding"/>
    <property type="match status" value="1"/>
</dbReference>
<keyword evidence="3" id="KW-1133">Transmembrane helix</keyword>
<dbReference type="NCBIfam" id="NF004837">
    <property type="entry name" value="PRK06187.1"/>
    <property type="match status" value="1"/>
</dbReference>
<dbReference type="InterPro" id="IPR020845">
    <property type="entry name" value="AMP-binding_CS"/>
</dbReference>